<dbReference type="Pfam" id="PF16154">
    <property type="entry name" value="DUF4862"/>
    <property type="match status" value="1"/>
</dbReference>
<dbReference type="InterPro" id="IPR032344">
    <property type="entry name" value="DUF4862"/>
</dbReference>
<name>A0AAJ3NWP2_ECOLX</name>
<organism evidence="1 2">
    <name type="scientific">Escherichia coli H605</name>
    <dbReference type="NCBI Taxonomy" id="656410"/>
    <lineage>
        <taxon>Bacteria</taxon>
        <taxon>Pseudomonadati</taxon>
        <taxon>Pseudomonadota</taxon>
        <taxon>Gammaproteobacteria</taxon>
        <taxon>Enterobacterales</taxon>
        <taxon>Enterobacteriaceae</taxon>
        <taxon>Escherichia</taxon>
    </lineage>
</organism>
<dbReference type="InterPro" id="IPR036237">
    <property type="entry name" value="Xyl_isomerase-like_sf"/>
</dbReference>
<gene>
    <name evidence="1" type="ORF">EATG_03816</name>
</gene>
<comment type="caution">
    <text evidence="1">The sequence shown here is derived from an EMBL/GenBank/DDBJ whole genome shotgun (WGS) entry which is preliminary data.</text>
</comment>
<reference evidence="1 2" key="1">
    <citation type="submission" date="2010-04" db="EMBL/GenBank/DDBJ databases">
        <title>The Genome Sequence of Escherichia coli H605.</title>
        <authorList>
            <consortium name="The Broad Institute Genome Sequencing Platform"/>
            <consortium name="The Broad Institute Genome Sequencing Center for Infectious Disease"/>
            <person name="Feldgarden M."/>
            <person name="Gordon D.M."/>
            <person name="Johnson J.R."/>
            <person name="Johnston B.D."/>
            <person name="Young S."/>
            <person name="Zeng Q."/>
            <person name="Koehrsen M."/>
            <person name="Alvarado L."/>
            <person name="Berlin A.M."/>
            <person name="Borenstein D."/>
            <person name="Chapman S.B."/>
            <person name="Chen Z."/>
            <person name="Engels R."/>
            <person name="Freedman E."/>
            <person name="Gellesch M."/>
            <person name="Goldberg J."/>
            <person name="Griggs A."/>
            <person name="Gujja S."/>
            <person name="Heilman E.R."/>
            <person name="Heiman D.I."/>
            <person name="Hepburn T.A."/>
            <person name="Howarth C."/>
            <person name="Jen D."/>
            <person name="Larson L."/>
            <person name="Mehta T."/>
            <person name="Park D."/>
            <person name="Pearson M."/>
            <person name="Richards J."/>
            <person name="Roberts A."/>
            <person name="Saif S."/>
            <person name="Shea T.D."/>
            <person name="Shenoy N."/>
            <person name="Sisk P."/>
            <person name="Stolte C."/>
            <person name="Sykes S.N."/>
            <person name="Walk T."/>
            <person name="White J."/>
            <person name="Yandava C."/>
            <person name="Haas B."/>
            <person name="Henn M.R."/>
            <person name="Nusbaum C."/>
            <person name="Birren B."/>
        </authorList>
    </citation>
    <scope>NUCLEOTIDE SEQUENCE [LARGE SCALE GENOMIC DNA]</scope>
    <source>
        <strain evidence="1 2">H605</strain>
    </source>
</reference>
<dbReference type="Proteomes" id="UP000243401">
    <property type="component" value="Unassembled WGS sequence"/>
</dbReference>
<dbReference type="AlphaFoldDB" id="A0AAJ3NWP2"/>
<accession>A0AAJ3NWP2</accession>
<proteinExistence type="predicted"/>
<protein>
    <submittedName>
        <fullName evidence="1">Chemotaxis protein, resembles CheA</fullName>
    </submittedName>
</protein>
<evidence type="ECO:0000313" key="2">
    <source>
        <dbReference type="Proteomes" id="UP000243401"/>
    </source>
</evidence>
<dbReference type="SUPFAM" id="SSF51658">
    <property type="entry name" value="Xylose isomerase-like"/>
    <property type="match status" value="1"/>
</dbReference>
<sequence length="341" mass="38629">MFIDRHVIKMPLRQSAKSWLKSPSALYKKLLLEHKMKANNTGYIIGAYPCAPSFHQRSEEEEKEFWRQLSDTPDIRGLEQPCLENFHPLGDQWLLRHTPESWKFVVTAVMETMRRRSENNGFGLASSDEDQRKACVAYYRHLFHKINSLQANKVLALEIQAAPLATNPNIMQATDAFARSLKEIASWDWPCKLVLEHCDAMTSAAPRKGFLPLEKVLEVIADYDVSLCINWARSAIEGRNTALPLTHTQMAKQAGKLGALMFSGTTLNGAYGEWQDLHAPFAPFYAESLMTTDHVRELFNAAEPSTLHFAGIKLLEINESADVQHRIDILRNGIHSLNESI</sequence>
<evidence type="ECO:0000313" key="1">
    <source>
        <dbReference type="EMBL" id="OSL46053.1"/>
    </source>
</evidence>
<dbReference type="EMBL" id="ADJX01000009">
    <property type="protein sequence ID" value="OSL46053.1"/>
    <property type="molecule type" value="Genomic_DNA"/>
</dbReference>